<evidence type="ECO:0000256" key="6">
    <source>
        <dbReference type="ARBA" id="ARBA00022741"/>
    </source>
</evidence>
<feature type="domain" description="mRNA capping enzyme adenylation" evidence="12">
    <location>
        <begin position="44"/>
        <end position="239"/>
    </location>
</feature>
<feature type="domain" description="mRNA capping enzyme C-terminal" evidence="13">
    <location>
        <begin position="243"/>
        <end position="350"/>
    </location>
</feature>
<dbReference type="Gene3D" id="3.30.470.30">
    <property type="entry name" value="DNA ligase/mRNA capping enzyme"/>
    <property type="match status" value="1"/>
</dbReference>
<dbReference type="GO" id="GO:0005634">
    <property type="term" value="C:nucleus"/>
    <property type="evidence" value="ECO:0007669"/>
    <property type="project" value="UniProtKB-SubCell"/>
</dbReference>
<dbReference type="Gene3D" id="2.40.50.140">
    <property type="entry name" value="Nucleic acid-binding proteins"/>
    <property type="match status" value="1"/>
</dbReference>
<reference evidence="14 15" key="1">
    <citation type="journal article" date="2018" name="Mol. Biol. Evol.">
        <title>Analysis of the draft genome of the red seaweed Gracilariopsis chorda provides insights into genome size evolution in Rhodophyta.</title>
        <authorList>
            <person name="Lee J."/>
            <person name="Yang E.C."/>
            <person name="Graf L."/>
            <person name="Yang J.H."/>
            <person name="Qiu H."/>
            <person name="Zel Zion U."/>
            <person name="Chan C.X."/>
            <person name="Stephens T.G."/>
            <person name="Weber A.P.M."/>
            <person name="Boo G.H."/>
            <person name="Boo S.M."/>
            <person name="Kim K.M."/>
            <person name="Shin Y."/>
            <person name="Jung M."/>
            <person name="Lee S.J."/>
            <person name="Yim H.S."/>
            <person name="Lee J.H."/>
            <person name="Bhattacharya D."/>
            <person name="Yoon H.S."/>
        </authorList>
    </citation>
    <scope>NUCLEOTIDE SEQUENCE [LARGE SCALE GENOMIC DNA]</scope>
    <source>
        <strain evidence="14 15">SKKU-2015</strain>
        <tissue evidence="14">Whole body</tissue>
    </source>
</reference>
<dbReference type="Proteomes" id="UP000247409">
    <property type="component" value="Unassembled WGS sequence"/>
</dbReference>
<keyword evidence="6" id="KW-0547">Nucleotide-binding</keyword>
<dbReference type="InterPro" id="IPR051029">
    <property type="entry name" value="mRNA_Capping_Enz/RNA_Phosphat"/>
</dbReference>
<evidence type="ECO:0000256" key="11">
    <source>
        <dbReference type="SAM" id="MobiDB-lite"/>
    </source>
</evidence>
<feature type="region of interest" description="Disordered" evidence="11">
    <location>
        <begin position="404"/>
        <end position="435"/>
    </location>
</feature>
<dbReference type="GO" id="GO:0004484">
    <property type="term" value="F:mRNA guanylyltransferase activity"/>
    <property type="evidence" value="ECO:0007669"/>
    <property type="project" value="UniProtKB-EC"/>
</dbReference>
<proteinExistence type="predicted"/>
<keyword evidence="3" id="KW-0507">mRNA processing</keyword>
<dbReference type="STRING" id="448386.A0A2V3J592"/>
<dbReference type="OrthoDB" id="200924at2759"/>
<dbReference type="InterPro" id="IPR012340">
    <property type="entry name" value="NA-bd_OB-fold"/>
</dbReference>
<dbReference type="AlphaFoldDB" id="A0A2V3J592"/>
<evidence type="ECO:0000256" key="10">
    <source>
        <dbReference type="ARBA" id="ARBA00044624"/>
    </source>
</evidence>
<dbReference type="SUPFAM" id="SSF56091">
    <property type="entry name" value="DNA ligase/mRNA capping enzyme, catalytic domain"/>
    <property type="match status" value="1"/>
</dbReference>
<dbReference type="SUPFAM" id="SSF50249">
    <property type="entry name" value="Nucleic acid-binding proteins"/>
    <property type="match status" value="1"/>
</dbReference>
<organism evidence="14 15">
    <name type="scientific">Gracilariopsis chorda</name>
    <dbReference type="NCBI Taxonomy" id="448386"/>
    <lineage>
        <taxon>Eukaryota</taxon>
        <taxon>Rhodophyta</taxon>
        <taxon>Florideophyceae</taxon>
        <taxon>Rhodymeniophycidae</taxon>
        <taxon>Gracilariales</taxon>
        <taxon>Gracilariaceae</taxon>
        <taxon>Gracilariopsis</taxon>
    </lineage>
</organism>
<evidence type="ECO:0000256" key="1">
    <source>
        <dbReference type="ARBA" id="ARBA00004123"/>
    </source>
</evidence>
<evidence type="ECO:0000259" key="12">
    <source>
        <dbReference type="Pfam" id="PF01331"/>
    </source>
</evidence>
<protein>
    <recommendedName>
        <fullName evidence="2">mRNA guanylyltransferase</fullName>
        <ecNumber evidence="2">2.7.7.50</ecNumber>
    </recommendedName>
</protein>
<comment type="catalytic activity">
    <reaction evidence="10">
        <text>a 5'-end diphospho-ribonucleoside in mRNA + GTP + H(+) = a 5'-end (5'-triphosphoguanosine)-ribonucleoside in mRNA + diphosphate</text>
        <dbReference type="Rhea" id="RHEA:67012"/>
        <dbReference type="Rhea" id="RHEA-COMP:17165"/>
        <dbReference type="Rhea" id="RHEA-COMP:17166"/>
        <dbReference type="ChEBI" id="CHEBI:15378"/>
        <dbReference type="ChEBI" id="CHEBI:33019"/>
        <dbReference type="ChEBI" id="CHEBI:37565"/>
        <dbReference type="ChEBI" id="CHEBI:167616"/>
        <dbReference type="ChEBI" id="CHEBI:167617"/>
        <dbReference type="EC" id="2.7.7.50"/>
    </reaction>
    <physiologicalReaction direction="left-to-right" evidence="10">
        <dbReference type="Rhea" id="RHEA:67013"/>
    </physiologicalReaction>
</comment>
<evidence type="ECO:0000256" key="3">
    <source>
        <dbReference type="ARBA" id="ARBA00022664"/>
    </source>
</evidence>
<evidence type="ECO:0000313" key="15">
    <source>
        <dbReference type="Proteomes" id="UP000247409"/>
    </source>
</evidence>
<keyword evidence="5" id="KW-0548">Nucleotidyltransferase</keyword>
<dbReference type="EC" id="2.7.7.50" evidence="2"/>
<dbReference type="PANTHER" id="PTHR10367:SF17">
    <property type="entry name" value="MRNA-CAPPING ENZYME"/>
    <property type="match status" value="1"/>
</dbReference>
<dbReference type="Pfam" id="PF01331">
    <property type="entry name" value="mRNA_cap_enzyme"/>
    <property type="match status" value="1"/>
</dbReference>
<dbReference type="GO" id="GO:0005524">
    <property type="term" value="F:ATP binding"/>
    <property type="evidence" value="ECO:0007669"/>
    <property type="project" value="InterPro"/>
</dbReference>
<dbReference type="CDD" id="cd07895">
    <property type="entry name" value="Adenylation_mRNA_capping"/>
    <property type="match status" value="1"/>
</dbReference>
<keyword evidence="4" id="KW-0808">Transferase</keyword>
<dbReference type="InterPro" id="IPR013846">
    <property type="entry name" value="mRNA_cap_enzyme_C"/>
</dbReference>
<feature type="compositionally biased region" description="Basic and acidic residues" evidence="11">
    <location>
        <begin position="425"/>
        <end position="434"/>
    </location>
</feature>
<accession>A0A2V3J592</accession>
<keyword evidence="15" id="KW-1185">Reference proteome</keyword>
<comment type="subcellular location">
    <subcellularLocation>
        <location evidence="1">Nucleus</location>
    </subcellularLocation>
</comment>
<dbReference type="EMBL" id="NBIV01000005">
    <property type="protein sequence ID" value="PXF49483.1"/>
    <property type="molecule type" value="Genomic_DNA"/>
</dbReference>
<evidence type="ECO:0000256" key="5">
    <source>
        <dbReference type="ARBA" id="ARBA00022695"/>
    </source>
</evidence>
<keyword evidence="9" id="KW-0539">Nucleus</keyword>
<evidence type="ECO:0000256" key="4">
    <source>
        <dbReference type="ARBA" id="ARBA00022679"/>
    </source>
</evidence>
<evidence type="ECO:0000256" key="2">
    <source>
        <dbReference type="ARBA" id="ARBA00012475"/>
    </source>
</evidence>
<evidence type="ECO:0000259" key="13">
    <source>
        <dbReference type="Pfam" id="PF03919"/>
    </source>
</evidence>
<evidence type="ECO:0000256" key="9">
    <source>
        <dbReference type="ARBA" id="ARBA00023242"/>
    </source>
</evidence>
<dbReference type="GO" id="GO:0005525">
    <property type="term" value="F:GTP binding"/>
    <property type="evidence" value="ECO:0007669"/>
    <property type="project" value="UniProtKB-KW"/>
</dbReference>
<sequence>MELGLAPIPSHDPLLRQIQDHFLRLVQRATNSPDPVYRFPGTMPLTLSRRHFGMVDSNDYVALEKSDGTRYMLFAVSNNVLLIDRSMKFYAVEPYPQVLTPGFTEQQQDTILDGELTYNMITQLWEYLIYDCVAINGNTDIAQQGFRARMSAAEEYVAGPRLWAPFCAGLLRIRIKDYYEKTDIRRLFAHIKKDPHGKYLYVNNERRDGVLCNENDGVILAPVGIPYKVKRCDALLKWKPPHLNSIDFTLQLERAHDERRKEPTVKPYIAYKGERGLIRLRQVIIPSKQRRKWAADFDRFNGAVVELAYDKLAGEWRFLRVRDDKEGPNFASTVIDTLETIVESVERDEFVAHLEKPRKPIPNHEKGFVDFNKRNLAACAFRNDLFDETNDKYLVATPISLTPVPLMQPPPRRRGPRRTAVANGDKADWRDGDRLPVAYEDDV</sequence>
<dbReference type="InterPro" id="IPR001339">
    <property type="entry name" value="mRNA_cap_enzyme_adenylation"/>
</dbReference>
<keyword evidence="8" id="KW-0342">GTP-binding</keyword>
<evidence type="ECO:0000256" key="8">
    <source>
        <dbReference type="ARBA" id="ARBA00023134"/>
    </source>
</evidence>
<comment type="caution">
    <text evidence="14">The sequence shown here is derived from an EMBL/GenBank/DDBJ whole genome shotgun (WGS) entry which is preliminary data.</text>
</comment>
<evidence type="ECO:0000256" key="7">
    <source>
        <dbReference type="ARBA" id="ARBA00023042"/>
    </source>
</evidence>
<dbReference type="GO" id="GO:0006370">
    <property type="term" value="P:7-methylguanosine mRNA capping"/>
    <property type="evidence" value="ECO:0007669"/>
    <property type="project" value="UniProtKB-KW"/>
</dbReference>
<dbReference type="Pfam" id="PF03919">
    <property type="entry name" value="mRNA_cap_C"/>
    <property type="match status" value="1"/>
</dbReference>
<name>A0A2V3J592_9FLOR</name>
<dbReference type="PANTHER" id="PTHR10367">
    <property type="entry name" value="MRNA-CAPPING ENZYME"/>
    <property type="match status" value="1"/>
</dbReference>
<gene>
    <name evidence="14" type="ORF">BWQ96_00799</name>
</gene>
<keyword evidence="7" id="KW-0506">mRNA capping</keyword>
<evidence type="ECO:0000313" key="14">
    <source>
        <dbReference type="EMBL" id="PXF49483.1"/>
    </source>
</evidence>